<dbReference type="Gene3D" id="1.10.10.10">
    <property type="entry name" value="Winged helix-like DNA-binding domain superfamily/Winged helix DNA-binding domain"/>
    <property type="match status" value="1"/>
</dbReference>
<dbReference type="EMBL" id="JBHSGI010000009">
    <property type="protein sequence ID" value="MFC4669339.1"/>
    <property type="molecule type" value="Genomic_DNA"/>
</dbReference>
<feature type="domain" description="HTH marR-type" evidence="6">
    <location>
        <begin position="8"/>
        <end position="138"/>
    </location>
</feature>
<dbReference type="RefSeq" id="WP_380717756.1">
    <property type="nucleotide sequence ID" value="NZ_JBHSGI010000009.1"/>
</dbReference>
<dbReference type="PROSITE" id="PS50995">
    <property type="entry name" value="HTH_MARR_2"/>
    <property type="match status" value="1"/>
</dbReference>
<comment type="caution">
    <text evidence="7">The sequence shown here is derived from an EMBL/GenBank/DDBJ whole genome shotgun (WGS) entry which is preliminary data.</text>
</comment>
<keyword evidence="4" id="KW-0238">DNA-binding</keyword>
<evidence type="ECO:0000256" key="1">
    <source>
        <dbReference type="ARBA" id="ARBA00004496"/>
    </source>
</evidence>
<comment type="subcellular location">
    <subcellularLocation>
        <location evidence="1">Cytoplasm</location>
    </subcellularLocation>
</comment>
<accession>A0ABV9KHB1</accession>
<evidence type="ECO:0000313" key="8">
    <source>
        <dbReference type="Proteomes" id="UP001595973"/>
    </source>
</evidence>
<dbReference type="InterPro" id="IPR000835">
    <property type="entry name" value="HTH_MarR-typ"/>
</dbReference>
<dbReference type="Pfam" id="PF22381">
    <property type="entry name" value="Staph_reg_Sar_Rot"/>
    <property type="match status" value="1"/>
</dbReference>
<sequence length="149" mass="16578">MTRPLNISDMLCFSLYSASHAMTHLYRPLLAPLGLTYPQYLVLVALWAEDGQNVRQIGTALGLESNTLTPLLKRMEDSGLISRTRSRDDERMVTVSLTEKARALQPESDRITRCILDATGLSIPELIDLRQKITTLKQALTSHAEPAAD</sequence>
<evidence type="ECO:0000256" key="4">
    <source>
        <dbReference type="ARBA" id="ARBA00023125"/>
    </source>
</evidence>
<dbReference type="Proteomes" id="UP001595973">
    <property type="component" value="Unassembled WGS sequence"/>
</dbReference>
<proteinExistence type="predicted"/>
<dbReference type="PANTHER" id="PTHR33164">
    <property type="entry name" value="TRANSCRIPTIONAL REGULATOR, MARR FAMILY"/>
    <property type="match status" value="1"/>
</dbReference>
<organism evidence="7 8">
    <name type="scientific">Seohaeicola nanhaiensis</name>
    <dbReference type="NCBI Taxonomy" id="1387282"/>
    <lineage>
        <taxon>Bacteria</taxon>
        <taxon>Pseudomonadati</taxon>
        <taxon>Pseudomonadota</taxon>
        <taxon>Alphaproteobacteria</taxon>
        <taxon>Rhodobacterales</taxon>
        <taxon>Roseobacteraceae</taxon>
        <taxon>Seohaeicola</taxon>
    </lineage>
</organism>
<dbReference type="SMART" id="SM00347">
    <property type="entry name" value="HTH_MARR"/>
    <property type="match status" value="1"/>
</dbReference>
<dbReference type="InterPro" id="IPR036388">
    <property type="entry name" value="WH-like_DNA-bd_sf"/>
</dbReference>
<evidence type="ECO:0000256" key="3">
    <source>
        <dbReference type="ARBA" id="ARBA00023015"/>
    </source>
</evidence>
<keyword evidence="8" id="KW-1185">Reference proteome</keyword>
<evidence type="ECO:0000256" key="5">
    <source>
        <dbReference type="ARBA" id="ARBA00023163"/>
    </source>
</evidence>
<keyword evidence="5" id="KW-0804">Transcription</keyword>
<reference evidence="8" key="1">
    <citation type="journal article" date="2019" name="Int. J. Syst. Evol. Microbiol.">
        <title>The Global Catalogue of Microorganisms (GCM) 10K type strain sequencing project: providing services to taxonomists for standard genome sequencing and annotation.</title>
        <authorList>
            <consortium name="The Broad Institute Genomics Platform"/>
            <consortium name="The Broad Institute Genome Sequencing Center for Infectious Disease"/>
            <person name="Wu L."/>
            <person name="Ma J."/>
        </authorList>
    </citation>
    <scope>NUCLEOTIDE SEQUENCE [LARGE SCALE GENOMIC DNA]</scope>
    <source>
        <strain evidence="8">CGMCC 4.7283</strain>
    </source>
</reference>
<dbReference type="SUPFAM" id="SSF46785">
    <property type="entry name" value="Winged helix' DNA-binding domain"/>
    <property type="match status" value="1"/>
</dbReference>
<name>A0ABV9KHB1_9RHOB</name>
<dbReference type="InterPro" id="IPR036390">
    <property type="entry name" value="WH_DNA-bd_sf"/>
</dbReference>
<protein>
    <submittedName>
        <fullName evidence="7">MarR family winged helix-turn-helix transcriptional regulator</fullName>
    </submittedName>
</protein>
<gene>
    <name evidence="7" type="ORF">ACFO5X_12310</name>
</gene>
<evidence type="ECO:0000313" key="7">
    <source>
        <dbReference type="EMBL" id="MFC4669339.1"/>
    </source>
</evidence>
<keyword evidence="3" id="KW-0805">Transcription regulation</keyword>
<dbReference type="PRINTS" id="PR00598">
    <property type="entry name" value="HTHMARR"/>
</dbReference>
<evidence type="ECO:0000259" key="6">
    <source>
        <dbReference type="PROSITE" id="PS50995"/>
    </source>
</evidence>
<dbReference type="InterPro" id="IPR055166">
    <property type="entry name" value="Transc_reg_Sar_Rot_HTH"/>
</dbReference>
<keyword evidence="2" id="KW-0963">Cytoplasm</keyword>
<dbReference type="PANTHER" id="PTHR33164:SF5">
    <property type="entry name" value="ORGANIC HYDROPEROXIDE RESISTANCE TRANSCRIPTIONAL REGULATOR"/>
    <property type="match status" value="1"/>
</dbReference>
<evidence type="ECO:0000256" key="2">
    <source>
        <dbReference type="ARBA" id="ARBA00022490"/>
    </source>
</evidence>
<dbReference type="InterPro" id="IPR039422">
    <property type="entry name" value="MarR/SlyA-like"/>
</dbReference>